<organism evidence="1 2">
    <name type="scientific">Blattamonas nauphoetae</name>
    <dbReference type="NCBI Taxonomy" id="2049346"/>
    <lineage>
        <taxon>Eukaryota</taxon>
        <taxon>Metamonada</taxon>
        <taxon>Preaxostyla</taxon>
        <taxon>Oxymonadida</taxon>
        <taxon>Blattamonas</taxon>
    </lineage>
</organism>
<dbReference type="Proteomes" id="UP001281761">
    <property type="component" value="Unassembled WGS sequence"/>
</dbReference>
<keyword evidence="2" id="KW-1185">Reference proteome</keyword>
<protein>
    <submittedName>
        <fullName evidence="1">Uncharacterized protein</fullName>
    </submittedName>
</protein>
<evidence type="ECO:0000313" key="1">
    <source>
        <dbReference type="EMBL" id="KAK2939822.1"/>
    </source>
</evidence>
<comment type="caution">
    <text evidence="1">The sequence shown here is derived from an EMBL/GenBank/DDBJ whole genome shotgun (WGS) entry which is preliminary data.</text>
</comment>
<proteinExistence type="predicted"/>
<name>A0ABQ9WM17_9EUKA</name>
<gene>
    <name evidence="1" type="ORF">BLNAU_25268</name>
</gene>
<evidence type="ECO:0000313" key="2">
    <source>
        <dbReference type="Proteomes" id="UP001281761"/>
    </source>
</evidence>
<reference evidence="1 2" key="1">
    <citation type="journal article" date="2022" name="bioRxiv">
        <title>Genomics of Preaxostyla Flagellates Illuminates Evolutionary Transitions and the Path Towards Mitochondrial Loss.</title>
        <authorList>
            <person name="Novak L.V.F."/>
            <person name="Treitli S.C."/>
            <person name="Pyrih J."/>
            <person name="Halakuc P."/>
            <person name="Pipaliya S.V."/>
            <person name="Vacek V."/>
            <person name="Brzon O."/>
            <person name="Soukal P."/>
            <person name="Eme L."/>
            <person name="Dacks J.B."/>
            <person name="Karnkowska A."/>
            <person name="Elias M."/>
            <person name="Hampl V."/>
        </authorList>
    </citation>
    <scope>NUCLEOTIDE SEQUENCE [LARGE SCALE GENOMIC DNA]</scope>
    <source>
        <strain evidence="1">NAU3</strain>
        <tissue evidence="1">Gut</tissue>
    </source>
</reference>
<accession>A0ABQ9WM17</accession>
<dbReference type="EMBL" id="JARBJD010000841">
    <property type="protein sequence ID" value="KAK2939822.1"/>
    <property type="molecule type" value="Genomic_DNA"/>
</dbReference>
<sequence>MEWFVEAVIGIELFRKKHPSAPPLTFENIRIDSSSTIVIALPYSSDQPSTTGSLSSDISTFCKFFLHIHRTLEQQKRLILPLDPEQNDMVFSRIMVALVEHFVASGDLVLPNSSPTDHSQCFAEFYSSTIRMSNGRTKDVQLGQRTADRSK</sequence>